<keyword evidence="12" id="KW-0624">Polysaccharide degradation</keyword>
<evidence type="ECO:0000256" key="5">
    <source>
        <dbReference type="ARBA" id="ARBA00022525"/>
    </source>
</evidence>
<gene>
    <name evidence="16" type="ORF">AABB81_07830</name>
</gene>
<keyword evidence="17" id="KW-1185">Reference proteome</keyword>
<evidence type="ECO:0000256" key="11">
    <source>
        <dbReference type="ARBA" id="ARBA00023316"/>
    </source>
</evidence>
<dbReference type="Proteomes" id="UP001474120">
    <property type="component" value="Unassembled WGS sequence"/>
</dbReference>
<keyword evidence="8" id="KW-0472">Membrane</keyword>
<accession>A0ABU9L350</accession>
<dbReference type="InterPro" id="IPR000490">
    <property type="entry name" value="Glyco_hydro_17"/>
</dbReference>
<comment type="subcellular location">
    <subcellularLocation>
        <location evidence="2">Cell membrane</location>
    </subcellularLocation>
    <subcellularLocation>
        <location evidence="1">Secreted</location>
        <location evidence="1">Cell wall</location>
    </subcellularLocation>
</comment>
<comment type="function">
    <text evidence="13">Glucanases play a role in cell expansion during growth, in cell-cell fusion during mating, and in spore release during sporulation. This enzyme may be involved in beta-glucan degradation. Active on laminarin and lichenan.</text>
</comment>
<dbReference type="SUPFAM" id="SSF51445">
    <property type="entry name" value="(Trans)glycosidases"/>
    <property type="match status" value="1"/>
</dbReference>
<evidence type="ECO:0000256" key="3">
    <source>
        <dbReference type="ARBA" id="ARBA00022475"/>
    </source>
</evidence>
<evidence type="ECO:0000256" key="1">
    <source>
        <dbReference type="ARBA" id="ARBA00004191"/>
    </source>
</evidence>
<dbReference type="EMBL" id="JBCDNA010000002">
    <property type="protein sequence ID" value="MEL4455801.1"/>
    <property type="molecule type" value="Genomic_DNA"/>
</dbReference>
<dbReference type="InterPro" id="IPR050732">
    <property type="entry name" value="Beta-glucan_modifiers"/>
</dbReference>
<dbReference type="PROSITE" id="PS51257">
    <property type="entry name" value="PROKAR_LIPOPROTEIN"/>
    <property type="match status" value="1"/>
</dbReference>
<evidence type="ECO:0000313" key="16">
    <source>
        <dbReference type="EMBL" id="MEL4455801.1"/>
    </source>
</evidence>
<sequence length="437" mass="49493">MKFSLKNILLLGTLIAIFGCVNKYDKKGNEVINDTNMNKEKELTAADILGNPDYLAMSYGGYRNVDHGIEPAIDQLKEDMKILAAMGVKIVRTYKVHLAQATNLLKAISELKQEDPEFEMYVMLGAWIDCKNAWTDLPPDHEVESETNASQILVAVHLANKYPDIVKVIAVGNEAMVKWAATYYVQPAVILKWVNHLQELKETGKLSKDLWITSSDDFASWGGLGTEYHTEDLEKLYRAVDYVSMHTYPYHNTHYNPDFWGVPEDEEGLSDIQKIDAAMLRAKEFAISQYDSVSNYMKSIGVQKPIHIGETGWATVSDGFYGDTGSRATDEYKEAMYYKLMREWTNEKGISCFFFEGFNEPWKDSKNEKGSENHFGLITQDGQAKYALWEMVDHGNFEGLTRDGKPITKTFEGDKEAMMNTVLVPPTAIEIAKKSEE</sequence>
<evidence type="ECO:0000256" key="9">
    <source>
        <dbReference type="ARBA" id="ARBA00023180"/>
    </source>
</evidence>
<keyword evidence="11" id="KW-0961">Cell wall biogenesis/degradation</keyword>
<evidence type="ECO:0000256" key="14">
    <source>
        <dbReference type="ARBA" id="ARBA00042373"/>
    </source>
</evidence>
<dbReference type="GO" id="GO:0016787">
    <property type="term" value="F:hydrolase activity"/>
    <property type="evidence" value="ECO:0007669"/>
    <property type="project" value="UniProtKB-KW"/>
</dbReference>
<keyword evidence="7 16" id="KW-0378">Hydrolase</keyword>
<evidence type="ECO:0000256" key="2">
    <source>
        <dbReference type="ARBA" id="ARBA00004236"/>
    </source>
</evidence>
<name>A0ABU9L350_9FLAO</name>
<keyword evidence="4" id="KW-0134">Cell wall</keyword>
<evidence type="ECO:0000256" key="12">
    <source>
        <dbReference type="ARBA" id="ARBA00023326"/>
    </source>
</evidence>
<dbReference type="InterPro" id="IPR017853">
    <property type="entry name" value="GH"/>
</dbReference>
<evidence type="ECO:0000256" key="4">
    <source>
        <dbReference type="ARBA" id="ARBA00022512"/>
    </source>
</evidence>
<keyword evidence="5" id="KW-0964">Secreted</keyword>
<keyword evidence="10" id="KW-0119">Carbohydrate metabolism</keyword>
<evidence type="ECO:0000256" key="8">
    <source>
        <dbReference type="ARBA" id="ARBA00023136"/>
    </source>
</evidence>
<evidence type="ECO:0000256" key="13">
    <source>
        <dbReference type="ARBA" id="ARBA00037649"/>
    </source>
</evidence>
<evidence type="ECO:0000256" key="7">
    <source>
        <dbReference type="ARBA" id="ARBA00022801"/>
    </source>
</evidence>
<protein>
    <recommendedName>
        <fullName evidence="15">Endo-1,3-beta-glucanase btgC</fullName>
    </recommendedName>
    <alternativeName>
        <fullName evidence="14">Laminarinase btgC</fullName>
    </alternativeName>
</protein>
<dbReference type="Pfam" id="PF00332">
    <property type="entry name" value="Glyco_hydro_17"/>
    <property type="match status" value="1"/>
</dbReference>
<keyword evidence="6" id="KW-0732">Signal</keyword>
<evidence type="ECO:0000256" key="10">
    <source>
        <dbReference type="ARBA" id="ARBA00023277"/>
    </source>
</evidence>
<evidence type="ECO:0000313" key="17">
    <source>
        <dbReference type="Proteomes" id="UP001474120"/>
    </source>
</evidence>
<dbReference type="PANTHER" id="PTHR16631">
    <property type="entry name" value="GLUCAN 1,3-BETA-GLUCOSIDASE"/>
    <property type="match status" value="1"/>
</dbReference>
<organism evidence="16 17">
    <name type="scientific">Lutimonas vermicola</name>
    <dbReference type="NCBI Taxonomy" id="414288"/>
    <lineage>
        <taxon>Bacteria</taxon>
        <taxon>Pseudomonadati</taxon>
        <taxon>Bacteroidota</taxon>
        <taxon>Flavobacteriia</taxon>
        <taxon>Flavobacteriales</taxon>
        <taxon>Flavobacteriaceae</taxon>
        <taxon>Lutimonas</taxon>
    </lineage>
</organism>
<comment type="caution">
    <text evidence="16">The sequence shown here is derived from an EMBL/GenBank/DDBJ whole genome shotgun (WGS) entry which is preliminary data.</text>
</comment>
<evidence type="ECO:0000256" key="6">
    <source>
        <dbReference type="ARBA" id="ARBA00022729"/>
    </source>
</evidence>
<reference evidence="16 17" key="1">
    <citation type="submission" date="2024-04" db="EMBL/GenBank/DDBJ databases">
        <title>whole genome sequencing of Lutimonas vermicola strain IMCC1616.</title>
        <authorList>
            <person name="Bae S.S."/>
        </authorList>
    </citation>
    <scope>NUCLEOTIDE SEQUENCE [LARGE SCALE GENOMIC DNA]</scope>
    <source>
        <strain evidence="16 17">IMCC1616</strain>
    </source>
</reference>
<evidence type="ECO:0000256" key="15">
    <source>
        <dbReference type="ARBA" id="ARBA00043078"/>
    </source>
</evidence>
<dbReference type="PANTHER" id="PTHR16631:SF17">
    <property type="entry name" value="GLUCAN ENDO-1,3-BETA-GLUCOSIDASE BTGC"/>
    <property type="match status" value="1"/>
</dbReference>
<keyword evidence="3" id="KW-1003">Cell membrane</keyword>
<keyword evidence="9" id="KW-0325">Glycoprotein</keyword>
<dbReference type="RefSeq" id="WP_342159761.1">
    <property type="nucleotide sequence ID" value="NZ_JBCDNA010000002.1"/>
</dbReference>
<proteinExistence type="predicted"/>
<dbReference type="Gene3D" id="3.20.20.80">
    <property type="entry name" value="Glycosidases"/>
    <property type="match status" value="1"/>
</dbReference>